<dbReference type="Proteomes" id="UP000198984">
    <property type="component" value="Unassembled WGS sequence"/>
</dbReference>
<evidence type="ECO:0000313" key="2">
    <source>
        <dbReference type="EMBL" id="SEK39507.1"/>
    </source>
</evidence>
<gene>
    <name evidence="2" type="ORF">SAMN04488505_101116</name>
</gene>
<dbReference type="AlphaFoldDB" id="A0A1H7GPP1"/>
<feature type="transmembrane region" description="Helical" evidence="1">
    <location>
        <begin position="44"/>
        <end position="66"/>
    </location>
</feature>
<accession>A0A1H7GPP1</accession>
<reference evidence="2 3" key="1">
    <citation type="submission" date="2016-10" db="EMBL/GenBank/DDBJ databases">
        <authorList>
            <person name="de Groot N.N."/>
        </authorList>
    </citation>
    <scope>NUCLEOTIDE SEQUENCE [LARGE SCALE GENOMIC DNA]</scope>
    <source>
        <strain evidence="2 3">DSM 21039</strain>
    </source>
</reference>
<keyword evidence="1" id="KW-1133">Transmembrane helix</keyword>
<sequence length="229" mass="26697">MELNEIKSMWLSHENKLQSALKLNRHCLEFILTQRLHSQLIPLLWHRIIEVALHISAAALLLTFIIKNLSGPLYVTSAGMLLVFYTVAIVMCFKQIKAIRKIDYSKDIVTIQSLLVMLQTHLLNHARVAALCIPTFLAYPMVVSKAIRDFHLTGLQFMDIQNGYTGNWWSVQFKITIVLIPLCIWFYRETSYKNIHKRWVKLFIQKTSGTRVRKAIEFVNEIEELKREA</sequence>
<feature type="transmembrane region" description="Helical" evidence="1">
    <location>
        <begin position="128"/>
        <end position="147"/>
    </location>
</feature>
<keyword evidence="1" id="KW-0472">Membrane</keyword>
<proteinExistence type="predicted"/>
<evidence type="ECO:0000313" key="3">
    <source>
        <dbReference type="Proteomes" id="UP000198984"/>
    </source>
</evidence>
<feature type="transmembrane region" description="Helical" evidence="1">
    <location>
        <begin position="72"/>
        <end position="93"/>
    </location>
</feature>
<dbReference type="EMBL" id="FOBB01000001">
    <property type="protein sequence ID" value="SEK39507.1"/>
    <property type="molecule type" value="Genomic_DNA"/>
</dbReference>
<protein>
    <submittedName>
        <fullName evidence="2">Uncharacterized protein</fullName>
    </submittedName>
</protein>
<keyword evidence="1" id="KW-0812">Transmembrane</keyword>
<dbReference type="STRING" id="573321.SAMN04488505_101116"/>
<dbReference type="OrthoDB" id="5706484at2"/>
<dbReference type="RefSeq" id="WP_089906219.1">
    <property type="nucleotide sequence ID" value="NZ_FOBB01000001.1"/>
</dbReference>
<organism evidence="2 3">
    <name type="scientific">Chitinophaga rupis</name>
    <dbReference type="NCBI Taxonomy" id="573321"/>
    <lineage>
        <taxon>Bacteria</taxon>
        <taxon>Pseudomonadati</taxon>
        <taxon>Bacteroidota</taxon>
        <taxon>Chitinophagia</taxon>
        <taxon>Chitinophagales</taxon>
        <taxon>Chitinophagaceae</taxon>
        <taxon>Chitinophaga</taxon>
    </lineage>
</organism>
<feature type="transmembrane region" description="Helical" evidence="1">
    <location>
        <begin position="167"/>
        <end position="187"/>
    </location>
</feature>
<evidence type="ECO:0000256" key="1">
    <source>
        <dbReference type="SAM" id="Phobius"/>
    </source>
</evidence>
<name>A0A1H7GPP1_9BACT</name>
<keyword evidence="3" id="KW-1185">Reference proteome</keyword>